<dbReference type="PROSITE" id="PS51257">
    <property type="entry name" value="PROKAR_LIPOPROTEIN"/>
    <property type="match status" value="1"/>
</dbReference>
<dbReference type="PANTHER" id="PTHR11803">
    <property type="entry name" value="2-IMINOBUTANOATE/2-IMINOPROPANOATE DEAMINASE RIDA"/>
    <property type="match status" value="1"/>
</dbReference>
<keyword evidence="3" id="KW-1185">Reference proteome</keyword>
<reference evidence="2" key="1">
    <citation type="journal article" date="2014" name="Int. J. Syst. Evol. Microbiol.">
        <title>Complete genome of a new Firmicutes species belonging to the dominant human colonic microbiota ('Ruminococcus bicirculans') reveals two chromosomes and a selective capacity to utilize plant glucans.</title>
        <authorList>
            <consortium name="NISC Comparative Sequencing Program"/>
            <person name="Wegmann U."/>
            <person name="Louis P."/>
            <person name="Goesmann A."/>
            <person name="Henrissat B."/>
            <person name="Duncan S.H."/>
            <person name="Flint H.J."/>
        </authorList>
    </citation>
    <scope>NUCLEOTIDE SEQUENCE</scope>
    <source>
        <strain evidence="2">NBRC 108216</strain>
    </source>
</reference>
<evidence type="ECO:0008006" key="4">
    <source>
        <dbReference type="Google" id="ProtNLM"/>
    </source>
</evidence>
<protein>
    <recommendedName>
        <fullName evidence="4">RidA family protein</fullName>
    </recommendedName>
</protein>
<name>A0ABQ5V594_9PROT</name>
<reference evidence="2" key="2">
    <citation type="submission" date="2023-01" db="EMBL/GenBank/DDBJ databases">
        <title>Draft genome sequence of Algimonas porphyrae strain NBRC 108216.</title>
        <authorList>
            <person name="Sun Q."/>
            <person name="Mori K."/>
        </authorList>
    </citation>
    <scope>NUCLEOTIDE SEQUENCE</scope>
    <source>
        <strain evidence="2">NBRC 108216</strain>
    </source>
</reference>
<comment type="caution">
    <text evidence="2">The sequence shown here is derived from an EMBL/GenBank/DDBJ whole genome shotgun (WGS) entry which is preliminary data.</text>
</comment>
<organism evidence="2 3">
    <name type="scientific">Algimonas porphyrae</name>
    <dbReference type="NCBI Taxonomy" id="1128113"/>
    <lineage>
        <taxon>Bacteria</taxon>
        <taxon>Pseudomonadati</taxon>
        <taxon>Pseudomonadota</taxon>
        <taxon>Alphaproteobacteria</taxon>
        <taxon>Maricaulales</taxon>
        <taxon>Robiginitomaculaceae</taxon>
        <taxon>Algimonas</taxon>
    </lineage>
</organism>
<feature type="signal peptide" evidence="1">
    <location>
        <begin position="1"/>
        <end position="25"/>
    </location>
</feature>
<dbReference type="InterPro" id="IPR006175">
    <property type="entry name" value="YjgF/YER057c/UK114"/>
</dbReference>
<dbReference type="InterPro" id="IPR035959">
    <property type="entry name" value="RutC-like_sf"/>
</dbReference>
<dbReference type="SUPFAM" id="SSF55298">
    <property type="entry name" value="YjgF-like"/>
    <property type="match status" value="1"/>
</dbReference>
<feature type="chain" id="PRO_5046187499" description="RidA family protein" evidence="1">
    <location>
        <begin position="26"/>
        <end position="165"/>
    </location>
</feature>
<evidence type="ECO:0000313" key="2">
    <source>
        <dbReference type="EMBL" id="GLQ21884.1"/>
    </source>
</evidence>
<accession>A0ABQ5V594</accession>
<keyword evidence="1" id="KW-0732">Signal</keyword>
<gene>
    <name evidence="2" type="ORF">GCM10007854_28390</name>
</gene>
<sequence>MRHGSVKTGFRLGLVMAAMTLSACAATMTTKVAPEPLRATLVPDRLAGTYEALQYAPATRAGDMLYLSGVVATVAEGETTIQPAINRMFDEIEMILAEAGADWSDVVDVTSYTTDLDAQLGALWAIKSERVSAPYPSWTVIGTNGLYGGDAAIIETKVTAYLPDR</sequence>
<dbReference type="Pfam" id="PF01042">
    <property type="entry name" value="Ribonuc_L-PSP"/>
    <property type="match status" value="1"/>
</dbReference>
<dbReference type="Proteomes" id="UP001161390">
    <property type="component" value="Unassembled WGS sequence"/>
</dbReference>
<dbReference type="Gene3D" id="3.30.1330.40">
    <property type="entry name" value="RutC-like"/>
    <property type="match status" value="1"/>
</dbReference>
<dbReference type="RefSeq" id="WP_284373908.1">
    <property type="nucleotide sequence ID" value="NZ_BSNJ01000007.1"/>
</dbReference>
<evidence type="ECO:0000313" key="3">
    <source>
        <dbReference type="Proteomes" id="UP001161390"/>
    </source>
</evidence>
<dbReference type="PANTHER" id="PTHR11803:SF44">
    <property type="entry name" value="RUTC FAMILY PROTEIN YJGH"/>
    <property type="match status" value="1"/>
</dbReference>
<evidence type="ECO:0000256" key="1">
    <source>
        <dbReference type="SAM" id="SignalP"/>
    </source>
</evidence>
<dbReference type="EMBL" id="BSNJ01000007">
    <property type="protein sequence ID" value="GLQ21884.1"/>
    <property type="molecule type" value="Genomic_DNA"/>
</dbReference>
<proteinExistence type="predicted"/>